<dbReference type="NCBIfam" id="TIGR00380">
    <property type="entry name" value="cobal_cbiB"/>
    <property type="match status" value="1"/>
</dbReference>
<gene>
    <name evidence="11 12" type="primary">cobD</name>
    <name evidence="12" type="ORF">NARC_30061</name>
</gene>
<dbReference type="OrthoDB" id="46105at2157"/>
<dbReference type="NCBIfam" id="NF002281">
    <property type="entry name" value="PRK01209.2-5"/>
    <property type="match status" value="1"/>
</dbReference>
<evidence type="ECO:0000256" key="2">
    <source>
        <dbReference type="ARBA" id="ARBA00004651"/>
    </source>
</evidence>
<dbReference type="PANTHER" id="PTHR34308">
    <property type="entry name" value="COBALAMIN BIOSYNTHESIS PROTEIN CBIB"/>
    <property type="match status" value="1"/>
</dbReference>
<evidence type="ECO:0000256" key="6">
    <source>
        <dbReference type="ARBA" id="ARBA00022475"/>
    </source>
</evidence>
<organism evidence="12 13">
    <name type="scientific">Candidatus Nitrosocosmicus arcticus</name>
    <dbReference type="NCBI Taxonomy" id="2035267"/>
    <lineage>
        <taxon>Archaea</taxon>
        <taxon>Nitrososphaerota</taxon>
        <taxon>Nitrososphaeria</taxon>
        <taxon>Nitrososphaerales</taxon>
        <taxon>Nitrososphaeraceae</taxon>
        <taxon>Candidatus Nitrosocosmicus</taxon>
    </lineage>
</organism>
<comment type="pathway">
    <text evidence="3 11">Cofactor biosynthesis; adenosylcobalamin biosynthesis.</text>
</comment>
<sequence>MPLEPVIEIISILFIATLIDITIGEPPNRMHPVVMIGRIIKFFTKIIKNASRYRIGKETFEKVMGSILALGLTVMVGVVVYYVSTQSFYLLGTVFFVIVSSAILKTTFSIRAMDNHIREILVELDKNNLNNARTNLSKIVSRDTRNLSESRILSACIECVSESFVDGILSPLFYYGFLNIPGSMMYRTINTLDSMIAYKDDYHNKLGWMSAKLDTILNAIPARLSSVFMIASIMVCGQDWKNAIKIVKRDYQNTESFNAGIPMSIMAGGLNIQLEKIDHYKLGDMNEQITIQKCKTSLKITKIATLIFMISFLIPVIIILNYFNWWTILFGI</sequence>
<dbReference type="GO" id="GO:0005886">
    <property type="term" value="C:plasma membrane"/>
    <property type="evidence" value="ECO:0007669"/>
    <property type="project" value="UniProtKB-SubCell"/>
</dbReference>
<proteinExistence type="inferred from homology"/>
<dbReference type="UniPathway" id="UPA00148"/>
<feature type="transmembrane region" description="Helical" evidence="11">
    <location>
        <begin position="303"/>
        <end position="323"/>
    </location>
</feature>
<reference evidence="12 13" key="1">
    <citation type="journal article" date="2019" name="Front. Microbiol.">
        <title>Ammonia Oxidation by the Arctic Terrestrial Thaumarchaeote Candidatus Nitrosocosmicus arcticus Is Stimulated by Increasing Temperatures.</title>
        <authorList>
            <person name="Alves R.J.E."/>
            <person name="Kerou M."/>
            <person name="Zappe A."/>
            <person name="Bittner R."/>
            <person name="Abby S.S."/>
            <person name="Schmidt H.A."/>
            <person name="Pfeifer K."/>
            <person name="Schleper C."/>
        </authorList>
    </citation>
    <scope>NUCLEOTIDE SEQUENCE [LARGE SCALE GENOMIC DNA]</scope>
    <source>
        <strain evidence="12 13">Kfb</strain>
    </source>
</reference>
<evidence type="ECO:0000256" key="11">
    <source>
        <dbReference type="HAMAP-Rule" id="MF_00024"/>
    </source>
</evidence>
<comment type="subcellular location">
    <subcellularLocation>
        <location evidence="2 11">Cell membrane</location>
        <topology evidence="2 11">Multi-pass membrane protein</topology>
    </subcellularLocation>
</comment>
<keyword evidence="9 11" id="KW-1133">Transmembrane helix</keyword>
<keyword evidence="7 11" id="KW-0169">Cobalamin biosynthesis</keyword>
<dbReference type="GO" id="GO:0009236">
    <property type="term" value="P:cobalamin biosynthetic process"/>
    <property type="evidence" value="ECO:0007669"/>
    <property type="project" value="UniProtKB-UniRule"/>
</dbReference>
<evidence type="ECO:0000256" key="4">
    <source>
        <dbReference type="ARBA" id="ARBA00006263"/>
    </source>
</evidence>
<evidence type="ECO:0000313" key="13">
    <source>
        <dbReference type="Proteomes" id="UP000315289"/>
    </source>
</evidence>
<dbReference type="Pfam" id="PF03186">
    <property type="entry name" value="CobD_Cbib"/>
    <property type="match status" value="1"/>
</dbReference>
<protein>
    <recommendedName>
        <fullName evidence="5 11">Probable cobalamin biosynthesis protein CobD</fullName>
    </recommendedName>
</protein>
<keyword evidence="10 11" id="KW-0472">Membrane</keyword>
<evidence type="ECO:0000256" key="7">
    <source>
        <dbReference type="ARBA" id="ARBA00022573"/>
    </source>
</evidence>
<dbReference type="Proteomes" id="UP000315289">
    <property type="component" value="Unassembled WGS sequence"/>
</dbReference>
<name>A0A557SXL2_9ARCH</name>
<evidence type="ECO:0000256" key="1">
    <source>
        <dbReference type="ARBA" id="ARBA00003384"/>
    </source>
</evidence>
<comment type="caution">
    <text evidence="12">The sequence shown here is derived from an EMBL/GenBank/DDBJ whole genome shotgun (WGS) entry which is preliminary data.</text>
</comment>
<dbReference type="EMBL" id="VOAH01000003">
    <property type="protein sequence ID" value="TVP41347.1"/>
    <property type="molecule type" value="Genomic_DNA"/>
</dbReference>
<dbReference type="InterPro" id="IPR004485">
    <property type="entry name" value="Cobalamin_biosynth_CobD/CbiB"/>
</dbReference>
<dbReference type="AlphaFoldDB" id="A0A557SXL2"/>
<evidence type="ECO:0000313" key="12">
    <source>
        <dbReference type="EMBL" id="TVP41347.1"/>
    </source>
</evidence>
<dbReference type="GO" id="GO:0015420">
    <property type="term" value="F:ABC-type vitamin B12 transporter activity"/>
    <property type="evidence" value="ECO:0007669"/>
    <property type="project" value="UniProtKB-UniRule"/>
</dbReference>
<comment type="function">
    <text evidence="1 11">Converts cobyric acid to cobinamide by the addition of aminopropanol on the F carboxylic group.</text>
</comment>
<evidence type="ECO:0000256" key="8">
    <source>
        <dbReference type="ARBA" id="ARBA00022692"/>
    </source>
</evidence>
<keyword evidence="8 11" id="KW-0812">Transmembrane</keyword>
<evidence type="ECO:0000256" key="10">
    <source>
        <dbReference type="ARBA" id="ARBA00023136"/>
    </source>
</evidence>
<keyword evidence="6 11" id="KW-1003">Cell membrane</keyword>
<keyword evidence="13" id="KW-1185">Reference proteome</keyword>
<comment type="caution">
    <text evidence="11">Lacks conserved residue(s) required for the propagation of feature annotation.</text>
</comment>
<evidence type="ECO:0000256" key="3">
    <source>
        <dbReference type="ARBA" id="ARBA00004953"/>
    </source>
</evidence>
<dbReference type="HAMAP" id="MF_00024">
    <property type="entry name" value="CobD_CbiB"/>
    <property type="match status" value="1"/>
</dbReference>
<accession>A0A557SXL2</accession>
<dbReference type="RefSeq" id="WP_144728772.1">
    <property type="nucleotide sequence ID" value="NZ_ML675579.1"/>
</dbReference>
<evidence type="ECO:0000256" key="5">
    <source>
        <dbReference type="ARBA" id="ARBA00016185"/>
    </source>
</evidence>
<evidence type="ECO:0000256" key="9">
    <source>
        <dbReference type="ARBA" id="ARBA00022989"/>
    </source>
</evidence>
<feature type="transmembrane region" description="Helical" evidence="11">
    <location>
        <begin position="88"/>
        <end position="108"/>
    </location>
</feature>
<dbReference type="GO" id="GO:0048472">
    <property type="term" value="F:threonine-phosphate decarboxylase activity"/>
    <property type="evidence" value="ECO:0007669"/>
    <property type="project" value="InterPro"/>
</dbReference>
<dbReference type="PANTHER" id="PTHR34308:SF1">
    <property type="entry name" value="COBALAMIN BIOSYNTHESIS PROTEIN CBIB"/>
    <property type="match status" value="1"/>
</dbReference>
<feature type="transmembrane region" description="Helical" evidence="11">
    <location>
        <begin position="6"/>
        <end position="23"/>
    </location>
</feature>
<comment type="similarity">
    <text evidence="4 11">Belongs to the CobD/CbiB family.</text>
</comment>
<feature type="transmembrane region" description="Helical" evidence="11">
    <location>
        <begin position="63"/>
        <end position="82"/>
    </location>
</feature>